<keyword evidence="6 10" id="KW-0067">ATP-binding</keyword>
<proteinExistence type="inferred from homology"/>
<dbReference type="Gene3D" id="2.70.150.10">
    <property type="entry name" value="Calcium-transporting ATPase, cytoplasmic transduction domain A"/>
    <property type="match status" value="1"/>
</dbReference>
<dbReference type="Proteomes" id="UP000512167">
    <property type="component" value="Chromosome"/>
</dbReference>
<evidence type="ECO:0000256" key="5">
    <source>
        <dbReference type="ARBA" id="ARBA00022741"/>
    </source>
</evidence>
<dbReference type="SUPFAM" id="SSF81653">
    <property type="entry name" value="Calcium ATPase, transduction domain A"/>
    <property type="match status" value="1"/>
</dbReference>
<dbReference type="InterPro" id="IPR023299">
    <property type="entry name" value="ATPase_P-typ_cyto_dom_N"/>
</dbReference>
<evidence type="ECO:0000313" key="12">
    <source>
        <dbReference type="EMBL" id="QLY39348.1"/>
    </source>
</evidence>
<keyword evidence="13" id="KW-1185">Reference proteome</keyword>
<evidence type="ECO:0000256" key="7">
    <source>
        <dbReference type="ARBA" id="ARBA00022967"/>
    </source>
</evidence>
<evidence type="ECO:0000256" key="2">
    <source>
        <dbReference type="ARBA" id="ARBA00006024"/>
    </source>
</evidence>
<keyword evidence="9 10" id="KW-0472">Membrane</keyword>
<reference evidence="12 13" key="1">
    <citation type="submission" date="2020-04" db="EMBL/GenBank/DDBJ databases">
        <authorList>
            <person name="Zheng R.K."/>
            <person name="Sun C.M."/>
        </authorList>
    </citation>
    <scope>NUCLEOTIDE SEQUENCE [LARGE SCALE GENOMIC DNA]</scope>
    <source>
        <strain evidence="13">zrk29</strain>
    </source>
</reference>
<dbReference type="NCBIfam" id="TIGR01494">
    <property type="entry name" value="ATPase_P-type"/>
    <property type="match status" value="1"/>
</dbReference>
<dbReference type="SUPFAM" id="SSF55008">
    <property type="entry name" value="HMA, heavy metal-associated domain"/>
    <property type="match status" value="1"/>
</dbReference>
<keyword evidence="7" id="KW-1278">Translocase</keyword>
<dbReference type="SFLD" id="SFLDF00027">
    <property type="entry name" value="p-type_atpase"/>
    <property type="match status" value="1"/>
</dbReference>
<keyword evidence="5 10" id="KW-0547">Nucleotide-binding</keyword>
<dbReference type="PROSITE" id="PS50846">
    <property type="entry name" value="HMA_2"/>
    <property type="match status" value="1"/>
</dbReference>
<dbReference type="GO" id="GO:0019829">
    <property type="term" value="F:ATPase-coupled monoatomic cation transmembrane transporter activity"/>
    <property type="evidence" value="ECO:0007669"/>
    <property type="project" value="InterPro"/>
</dbReference>
<feature type="transmembrane region" description="Helical" evidence="10">
    <location>
        <begin position="679"/>
        <end position="698"/>
    </location>
</feature>
<feature type="transmembrane region" description="Helical" evidence="10">
    <location>
        <begin position="326"/>
        <end position="347"/>
    </location>
</feature>
<feature type="transmembrane region" description="Helical" evidence="10">
    <location>
        <begin position="359"/>
        <end position="384"/>
    </location>
</feature>
<dbReference type="InterPro" id="IPR036163">
    <property type="entry name" value="HMA_dom_sf"/>
</dbReference>
<dbReference type="InterPro" id="IPR008250">
    <property type="entry name" value="ATPase_P-typ_transduc_dom_A_sf"/>
</dbReference>
<dbReference type="Pfam" id="PF00403">
    <property type="entry name" value="HMA"/>
    <property type="match status" value="1"/>
</dbReference>
<dbReference type="InterPro" id="IPR018303">
    <property type="entry name" value="ATPase_P-typ_P_site"/>
</dbReference>
<dbReference type="PRINTS" id="PR00941">
    <property type="entry name" value="CDATPASE"/>
</dbReference>
<keyword evidence="3 10" id="KW-0812">Transmembrane</keyword>
<sequence>MVRKIKMENLTCTNCIAKVERRTSRLSYVNSASFNFANQVLLVDFKDNYNEEQALNEIKAIVDVLEDNILTHYIEDQVEIKKKTFIGEYKYVLIGVFIILLDLIGFRVFPLINRWFNINIPQIESPLSDILYWVGYLFLISKMLFLQIRGLKNFNFFDENTLMIIATIAAMAIGQYEEAIAVVIFYSVGEYLQGRAVDKSRNEVASLINLKVDYANVLENNEVIIKEPDQVHIGDILVVKNGERIPLDGVIVKGSTSLNTSELTGESKLKTVNEGDQILSGNINVGDIIHLEVTKTYENSTLSKIIDLIENSTNKKSKRELLITKFAKVYTPIVVSLAGLLVLYGLIFDINNVLTPYGYIYRAAIFLVISCPCSLVLSVPLSYYAGIGTAAKHGILFKGSSYLHSITEVETIAMDKTGTLTHGDFFIQEYSNEETLRYAASIERYSNHPIARAIVDFNHQEVFDVENIQEVPGYGIQGTIDGKILLAGSKSFLKKNNIFIEDEKLPIGSYTFVSYDNNYIGYIIIKDELKETSMQTVRELSQEYDTVMLTGDNEKSARDIAMQLGGIEYYAELLPEGKIEQFNNITTNSVSMFVGDGINDAPLLKSADIGVSMGSASDLAIEVSDVIIINNDIRLLDKAFRIAKKTRFLSAENIIFSIGVKIIFLTMSAFGFMWMWLSIFADVGVAILCVLNALRIIYEKKYLTSKAKIKKE</sequence>
<dbReference type="Gene3D" id="3.40.1110.10">
    <property type="entry name" value="Calcium-transporting ATPase, cytoplasmic domain N"/>
    <property type="match status" value="1"/>
</dbReference>
<dbReference type="Gene3D" id="3.40.50.1000">
    <property type="entry name" value="HAD superfamily/HAD-like"/>
    <property type="match status" value="1"/>
</dbReference>
<accession>A0A7L6N288</accession>
<dbReference type="NCBIfam" id="TIGR01512">
    <property type="entry name" value="ATPase-IB2_Cd"/>
    <property type="match status" value="1"/>
</dbReference>
<evidence type="ECO:0000313" key="13">
    <source>
        <dbReference type="Proteomes" id="UP000512167"/>
    </source>
</evidence>
<name>A0A7L6N288_9MOLU</name>
<evidence type="ECO:0000256" key="6">
    <source>
        <dbReference type="ARBA" id="ARBA00022840"/>
    </source>
</evidence>
<dbReference type="SFLD" id="SFLDG00002">
    <property type="entry name" value="C1.7:_P-type_atpase_like"/>
    <property type="match status" value="1"/>
</dbReference>
<feature type="transmembrane region" description="Helical" evidence="10">
    <location>
        <begin position="654"/>
        <end position="673"/>
    </location>
</feature>
<dbReference type="GO" id="GO:0005886">
    <property type="term" value="C:plasma membrane"/>
    <property type="evidence" value="ECO:0007669"/>
    <property type="project" value="UniProtKB-SubCell"/>
</dbReference>
<dbReference type="GO" id="GO:0015086">
    <property type="term" value="F:cadmium ion transmembrane transporter activity"/>
    <property type="evidence" value="ECO:0007669"/>
    <property type="project" value="TreeGrafter"/>
</dbReference>
<gene>
    <name evidence="12" type="primary">cadA</name>
    <name evidence="12" type="ORF">HF295_00135</name>
</gene>
<dbReference type="InterPro" id="IPR051014">
    <property type="entry name" value="Cation_Transport_ATPase_IB"/>
</dbReference>
<dbReference type="PANTHER" id="PTHR48085">
    <property type="entry name" value="CADMIUM/ZINC-TRANSPORTING ATPASE HMA2-RELATED"/>
    <property type="match status" value="1"/>
</dbReference>
<dbReference type="GO" id="GO:0005524">
    <property type="term" value="F:ATP binding"/>
    <property type="evidence" value="ECO:0007669"/>
    <property type="project" value="UniProtKB-UniRule"/>
</dbReference>
<dbReference type="SUPFAM" id="SSF56784">
    <property type="entry name" value="HAD-like"/>
    <property type="match status" value="1"/>
</dbReference>
<dbReference type="InterPro" id="IPR059000">
    <property type="entry name" value="ATPase_P-type_domA"/>
</dbReference>
<comment type="similarity">
    <text evidence="2 10">Belongs to the cation transport ATPase (P-type) (TC 3.A.3) family. Type IB subfamily.</text>
</comment>
<dbReference type="PROSITE" id="PS01229">
    <property type="entry name" value="COF_2"/>
    <property type="match status" value="1"/>
</dbReference>
<keyword evidence="4 10" id="KW-0479">Metal-binding</keyword>
<dbReference type="InterPro" id="IPR006121">
    <property type="entry name" value="HMA_dom"/>
</dbReference>
<dbReference type="EMBL" id="CP051151">
    <property type="protein sequence ID" value="QLY39348.1"/>
    <property type="molecule type" value="Genomic_DNA"/>
</dbReference>
<dbReference type="GO" id="GO:0046872">
    <property type="term" value="F:metal ion binding"/>
    <property type="evidence" value="ECO:0007669"/>
    <property type="project" value="UniProtKB-KW"/>
</dbReference>
<dbReference type="KEGG" id="tbk:HF295_00135"/>
<dbReference type="SUPFAM" id="SSF81665">
    <property type="entry name" value="Calcium ATPase, transmembrane domain M"/>
    <property type="match status" value="1"/>
</dbReference>
<protein>
    <submittedName>
        <fullName evidence="12">Cadmium-translocating P-type ATPase</fullName>
    </submittedName>
</protein>
<dbReference type="Pfam" id="PF00702">
    <property type="entry name" value="Hydrolase"/>
    <property type="match status" value="1"/>
</dbReference>
<dbReference type="Pfam" id="PF00122">
    <property type="entry name" value="E1-E2_ATPase"/>
    <property type="match status" value="1"/>
</dbReference>
<dbReference type="CDD" id="cd00371">
    <property type="entry name" value="HMA"/>
    <property type="match status" value="1"/>
</dbReference>
<evidence type="ECO:0000256" key="9">
    <source>
        <dbReference type="ARBA" id="ARBA00023136"/>
    </source>
</evidence>
<evidence type="ECO:0000256" key="8">
    <source>
        <dbReference type="ARBA" id="ARBA00022989"/>
    </source>
</evidence>
<evidence type="ECO:0000259" key="11">
    <source>
        <dbReference type="PROSITE" id="PS50846"/>
    </source>
</evidence>
<dbReference type="Gene3D" id="3.30.70.100">
    <property type="match status" value="1"/>
</dbReference>
<dbReference type="InterPro" id="IPR001757">
    <property type="entry name" value="P_typ_ATPase"/>
</dbReference>
<feature type="transmembrane region" description="Helical" evidence="10">
    <location>
        <begin position="91"/>
        <end position="110"/>
    </location>
</feature>
<evidence type="ECO:0000256" key="1">
    <source>
        <dbReference type="ARBA" id="ARBA00004141"/>
    </source>
</evidence>
<dbReference type="InterPro" id="IPR027256">
    <property type="entry name" value="P-typ_ATPase_IB"/>
</dbReference>
<dbReference type="InterPro" id="IPR023298">
    <property type="entry name" value="ATPase_P-typ_TM_dom_sf"/>
</dbReference>
<dbReference type="PANTHER" id="PTHR48085:SF5">
    <property type="entry name" value="CADMIUM_ZINC-TRANSPORTING ATPASE HMA4-RELATED"/>
    <property type="match status" value="1"/>
</dbReference>
<dbReference type="NCBIfam" id="TIGR01525">
    <property type="entry name" value="ATPase-IB_hvy"/>
    <property type="match status" value="1"/>
</dbReference>
<dbReference type="AlphaFoldDB" id="A0A7L6N288"/>
<dbReference type="GO" id="GO:0016887">
    <property type="term" value="F:ATP hydrolysis activity"/>
    <property type="evidence" value="ECO:0007669"/>
    <property type="project" value="InterPro"/>
</dbReference>
<dbReference type="RefSeq" id="WP_312031814.1">
    <property type="nucleotide sequence ID" value="NZ_CP051151.1"/>
</dbReference>
<feature type="transmembrane region" description="Helical" evidence="10">
    <location>
        <begin position="130"/>
        <end position="148"/>
    </location>
</feature>
<keyword evidence="10" id="KW-1003">Cell membrane</keyword>
<dbReference type="PRINTS" id="PR00119">
    <property type="entry name" value="CATATPASE"/>
</dbReference>
<comment type="subcellular location">
    <subcellularLocation>
        <location evidence="10">Cell membrane</location>
    </subcellularLocation>
    <subcellularLocation>
        <location evidence="1">Membrane</location>
        <topology evidence="1">Multi-pass membrane protein</topology>
    </subcellularLocation>
</comment>
<dbReference type="InterPro" id="IPR044492">
    <property type="entry name" value="P_typ_ATPase_HD_dom"/>
</dbReference>
<evidence type="ECO:0000256" key="4">
    <source>
        <dbReference type="ARBA" id="ARBA00022723"/>
    </source>
</evidence>
<evidence type="ECO:0000256" key="10">
    <source>
        <dbReference type="RuleBase" id="RU362081"/>
    </source>
</evidence>
<dbReference type="InterPro" id="IPR023214">
    <property type="entry name" value="HAD_sf"/>
</dbReference>
<dbReference type="SFLD" id="SFLDS00003">
    <property type="entry name" value="Haloacid_Dehalogenase"/>
    <property type="match status" value="1"/>
</dbReference>
<dbReference type="PROSITE" id="PS00154">
    <property type="entry name" value="ATPASE_E1_E2"/>
    <property type="match status" value="1"/>
</dbReference>
<organism evidence="12 13">
    <name type="scientific">Hujiaoplasma nucleasis</name>
    <dbReference type="NCBI Taxonomy" id="2725268"/>
    <lineage>
        <taxon>Bacteria</taxon>
        <taxon>Bacillati</taxon>
        <taxon>Mycoplasmatota</taxon>
        <taxon>Mollicutes</taxon>
        <taxon>Candidatus Izemoplasmatales</taxon>
        <taxon>Hujiaoplasmataceae</taxon>
        <taxon>Hujiaoplasma</taxon>
    </lineage>
</organism>
<dbReference type="InterPro" id="IPR036412">
    <property type="entry name" value="HAD-like_sf"/>
</dbReference>
<evidence type="ECO:0000256" key="3">
    <source>
        <dbReference type="ARBA" id="ARBA00022692"/>
    </source>
</evidence>
<feature type="domain" description="HMA" evidence="11">
    <location>
        <begin position="1"/>
        <end position="73"/>
    </location>
</feature>
<keyword evidence="8 10" id="KW-1133">Transmembrane helix</keyword>